<evidence type="ECO:0000256" key="7">
    <source>
        <dbReference type="PROSITE-ProRule" id="PRU00339"/>
    </source>
</evidence>
<proteinExistence type="predicted"/>
<keyword evidence="3" id="KW-0498">Mitosis</keyword>
<feature type="non-terminal residue" evidence="9">
    <location>
        <position position="1"/>
    </location>
</feature>
<evidence type="ECO:0000256" key="3">
    <source>
        <dbReference type="ARBA" id="ARBA00022776"/>
    </source>
</evidence>
<evidence type="ECO:0000259" key="8">
    <source>
        <dbReference type="Pfam" id="PF04049"/>
    </source>
</evidence>
<dbReference type="Pfam" id="PF13432">
    <property type="entry name" value="TPR_16"/>
    <property type="match status" value="1"/>
</dbReference>
<keyword evidence="10" id="KW-1185">Reference proteome</keyword>
<keyword evidence="2" id="KW-0677">Repeat</keyword>
<evidence type="ECO:0000256" key="2">
    <source>
        <dbReference type="ARBA" id="ARBA00022737"/>
    </source>
</evidence>
<dbReference type="GO" id="GO:0031145">
    <property type="term" value="P:anaphase-promoting complex-dependent catabolic process"/>
    <property type="evidence" value="ECO:0007669"/>
    <property type="project" value="TreeGrafter"/>
</dbReference>
<organism evidence="9">
    <name type="scientific">Notodromas monacha</name>
    <dbReference type="NCBI Taxonomy" id="399045"/>
    <lineage>
        <taxon>Eukaryota</taxon>
        <taxon>Metazoa</taxon>
        <taxon>Ecdysozoa</taxon>
        <taxon>Arthropoda</taxon>
        <taxon>Crustacea</taxon>
        <taxon>Oligostraca</taxon>
        <taxon>Ostracoda</taxon>
        <taxon>Podocopa</taxon>
        <taxon>Podocopida</taxon>
        <taxon>Cypridocopina</taxon>
        <taxon>Cypridoidea</taxon>
        <taxon>Cyprididae</taxon>
        <taxon>Notodromas</taxon>
    </lineage>
</organism>
<dbReference type="Pfam" id="PF04049">
    <property type="entry name" value="ANAPC8"/>
    <property type="match status" value="1"/>
</dbReference>
<dbReference type="GO" id="GO:0045842">
    <property type="term" value="P:positive regulation of mitotic metaphase/anaphase transition"/>
    <property type="evidence" value="ECO:0007669"/>
    <property type="project" value="TreeGrafter"/>
</dbReference>
<evidence type="ECO:0000256" key="6">
    <source>
        <dbReference type="ARBA" id="ARBA00023306"/>
    </source>
</evidence>
<feature type="non-terminal residue" evidence="9">
    <location>
        <position position="424"/>
    </location>
</feature>
<keyword evidence="5 7" id="KW-0802">TPR repeat</keyword>
<evidence type="ECO:0000313" key="9">
    <source>
        <dbReference type="EMBL" id="CAD7275602.1"/>
    </source>
</evidence>
<keyword evidence="4" id="KW-0833">Ubl conjugation pathway</keyword>
<dbReference type="EMBL" id="CAJPEX010000447">
    <property type="protein sequence ID" value="CAG0915754.1"/>
    <property type="molecule type" value="Genomic_DNA"/>
</dbReference>
<evidence type="ECO:0000313" key="10">
    <source>
        <dbReference type="Proteomes" id="UP000678499"/>
    </source>
</evidence>
<dbReference type="GO" id="GO:0051301">
    <property type="term" value="P:cell division"/>
    <property type="evidence" value="ECO:0007669"/>
    <property type="project" value="UniProtKB-KW"/>
</dbReference>
<dbReference type="SUPFAM" id="SSF48452">
    <property type="entry name" value="TPR-like"/>
    <property type="match status" value="1"/>
</dbReference>
<evidence type="ECO:0000256" key="5">
    <source>
        <dbReference type="ARBA" id="ARBA00022803"/>
    </source>
</evidence>
<gene>
    <name evidence="9" type="ORF">NMOB1V02_LOCUS3392</name>
</gene>
<dbReference type="InterPro" id="IPR007192">
    <property type="entry name" value="APC8"/>
</dbReference>
<keyword evidence="6" id="KW-0131">Cell cycle</keyword>
<dbReference type="GO" id="GO:0005680">
    <property type="term" value="C:anaphase-promoting complex"/>
    <property type="evidence" value="ECO:0007669"/>
    <property type="project" value="InterPro"/>
</dbReference>
<dbReference type="PANTHER" id="PTHR12558:SF10">
    <property type="entry name" value="CELL DIVISION CYCLE PROTEIN 23 HOMOLOG"/>
    <property type="match status" value="1"/>
</dbReference>
<dbReference type="PROSITE" id="PS50005">
    <property type="entry name" value="TPR"/>
    <property type="match status" value="1"/>
</dbReference>
<dbReference type="Pfam" id="PF13181">
    <property type="entry name" value="TPR_8"/>
    <property type="match status" value="1"/>
</dbReference>
<dbReference type="EMBL" id="OA882484">
    <property type="protein sequence ID" value="CAD7275602.1"/>
    <property type="molecule type" value="Genomic_DNA"/>
</dbReference>
<dbReference type="PANTHER" id="PTHR12558">
    <property type="entry name" value="CELL DIVISION CYCLE 16,23,27"/>
    <property type="match status" value="1"/>
</dbReference>
<dbReference type="InterPro" id="IPR011990">
    <property type="entry name" value="TPR-like_helical_dom_sf"/>
</dbReference>
<dbReference type="OrthoDB" id="10262026at2759"/>
<reference evidence="9" key="1">
    <citation type="submission" date="2020-11" db="EMBL/GenBank/DDBJ databases">
        <authorList>
            <person name="Tran Van P."/>
        </authorList>
    </citation>
    <scope>NUCLEOTIDE SEQUENCE</scope>
</reference>
<name>A0A7R9BKP6_9CRUS</name>
<dbReference type="GO" id="GO:0016567">
    <property type="term" value="P:protein ubiquitination"/>
    <property type="evidence" value="ECO:0007669"/>
    <property type="project" value="TreeGrafter"/>
</dbReference>
<feature type="domain" description="Cdc23" evidence="8">
    <location>
        <begin position="33"/>
        <end position="197"/>
    </location>
</feature>
<sequence>LAECGRTFDDSSPFLHGILHPKVRKPAVILRPKNRETTSVLKGKCFLETGENLRAAFTTRECSSLEGVFLHHYSKYLAAEKKRHDHCPSVLDTCSTKDPLEDVLQEFQKVVASTPDFDGYFPYLAGKIKKRLGDDDNARLAFAESVRRAPLNWDAWAELAELIPSKDILVQLKLPKHWMYYFFEVRLLKLLEKNFECVALGECLSKLGFARNPSLICDLGIVFHNICEAENAVELLMWLRDADPYRIDHMDVFSNLLYVQECDVQLSCLAQTFSKVAKFKTETQCVLGNLNSLRGNHEKSILHFQRVLKINPSHKFAWTLLGHEFIQLTEPLKAIQCYRNALKTHSRDFRAWYGLGQAYEVLKMHSYSLYYYQNAQLIQPYDVRMHLAMGIAYEEMGRWSNARYCYERASKLHDPENIGFFRLA</sequence>
<evidence type="ECO:0000256" key="1">
    <source>
        <dbReference type="ARBA" id="ARBA00022618"/>
    </source>
</evidence>
<dbReference type="AlphaFoldDB" id="A0A7R9BKP6"/>
<dbReference type="Gene3D" id="1.25.40.10">
    <property type="entry name" value="Tetratricopeptide repeat domain"/>
    <property type="match status" value="2"/>
</dbReference>
<feature type="repeat" description="TPR" evidence="7">
    <location>
        <begin position="281"/>
        <end position="314"/>
    </location>
</feature>
<evidence type="ECO:0000256" key="4">
    <source>
        <dbReference type="ARBA" id="ARBA00022786"/>
    </source>
</evidence>
<accession>A0A7R9BKP6</accession>
<dbReference type="InterPro" id="IPR019734">
    <property type="entry name" value="TPR_rpt"/>
</dbReference>
<keyword evidence="1" id="KW-0132">Cell division</keyword>
<dbReference type="Proteomes" id="UP000678499">
    <property type="component" value="Unassembled WGS sequence"/>
</dbReference>
<dbReference type="SMART" id="SM00028">
    <property type="entry name" value="TPR"/>
    <property type="match status" value="4"/>
</dbReference>
<protein>
    <recommendedName>
        <fullName evidence="8">Cdc23 domain-containing protein</fullName>
    </recommendedName>
</protein>